<evidence type="ECO:0000313" key="2">
    <source>
        <dbReference type="EMBL" id="MFC7268294.1"/>
    </source>
</evidence>
<dbReference type="PANTHER" id="PTHR33608">
    <property type="entry name" value="BLL2464 PROTEIN"/>
    <property type="match status" value="1"/>
</dbReference>
<protein>
    <submittedName>
        <fullName evidence="2">DUF58 domain-containing protein</fullName>
    </submittedName>
</protein>
<feature type="domain" description="DUF58" evidence="1">
    <location>
        <begin position="188"/>
        <end position="303"/>
    </location>
</feature>
<dbReference type="Pfam" id="PF01882">
    <property type="entry name" value="DUF58"/>
    <property type="match status" value="1"/>
</dbReference>
<proteinExistence type="predicted"/>
<evidence type="ECO:0000259" key="1">
    <source>
        <dbReference type="Pfam" id="PF01882"/>
    </source>
</evidence>
<organism evidence="2 3">
    <name type="scientific">Microbacterium fluvii</name>
    <dbReference type="NCBI Taxonomy" id="415215"/>
    <lineage>
        <taxon>Bacteria</taxon>
        <taxon>Bacillati</taxon>
        <taxon>Actinomycetota</taxon>
        <taxon>Actinomycetes</taxon>
        <taxon>Micrococcales</taxon>
        <taxon>Microbacteriaceae</taxon>
        <taxon>Microbacterium</taxon>
    </lineage>
</organism>
<dbReference type="InterPro" id="IPR002881">
    <property type="entry name" value="DUF58"/>
</dbReference>
<evidence type="ECO:0000313" key="3">
    <source>
        <dbReference type="Proteomes" id="UP001596507"/>
    </source>
</evidence>
<name>A0ABW2HEX0_9MICO</name>
<dbReference type="PANTHER" id="PTHR33608:SF14">
    <property type="entry name" value="POSSIBLE CONSERVED SECRETED PROTEIN"/>
    <property type="match status" value="1"/>
</dbReference>
<dbReference type="RefSeq" id="WP_262873204.1">
    <property type="nucleotide sequence ID" value="NZ_BAABKW010000005.1"/>
</dbReference>
<keyword evidence="3" id="KW-1185">Reference proteome</keyword>
<dbReference type="Proteomes" id="UP001596507">
    <property type="component" value="Unassembled WGS sequence"/>
</dbReference>
<gene>
    <name evidence="2" type="ORF">ACFQRL_04885</name>
</gene>
<sequence length="437" mass="46522">MRYRPTAALVRAAVLAALAVIVAVLTAQPHLLVIGAPLVVWSVMSVFRRPPAGEEAPHARLTAHRLAVGETVELTARTSVAERTIDLRMDPVLDAVYRPRWGAVCATDEPVRVRVRATRWGRIELPAPQVRVTDSWGMWAATTRIRGENLAVAVARDAPGRGDTLPHPIGIAGLHHSPRLGDGSALADIRLFRAGDRLSRINWPVTARTGGLHTNATHAERDTDVLVVLDTLSDATTADLAPGTPFASSLDTTVAAAVAVTEHYLHLGDRVGLHDLGPLVGSVPPRAGARQFTALSERLAHAQTGVDPWPRARPVTRLRPGTFAVVCSALLDARVLDEIVRLAHRGATVVVVDTLPAALGAPQPAAGRGSRGRSIWWDEAWALRRLEREVDLRRLRRLGIPVAPWQGVAAVAALAASLAAGRSGARLRPGATVAGAP</sequence>
<dbReference type="EMBL" id="JBHTBE010000001">
    <property type="protein sequence ID" value="MFC7268294.1"/>
    <property type="molecule type" value="Genomic_DNA"/>
</dbReference>
<reference evidence="3" key="1">
    <citation type="journal article" date="2019" name="Int. J. Syst. Evol. Microbiol.">
        <title>The Global Catalogue of Microorganisms (GCM) 10K type strain sequencing project: providing services to taxonomists for standard genome sequencing and annotation.</title>
        <authorList>
            <consortium name="The Broad Institute Genomics Platform"/>
            <consortium name="The Broad Institute Genome Sequencing Center for Infectious Disease"/>
            <person name="Wu L."/>
            <person name="Ma J."/>
        </authorList>
    </citation>
    <scope>NUCLEOTIDE SEQUENCE [LARGE SCALE GENOMIC DNA]</scope>
    <source>
        <strain evidence="3">CGMCC 1.15772</strain>
    </source>
</reference>
<accession>A0ABW2HEX0</accession>
<comment type="caution">
    <text evidence="2">The sequence shown here is derived from an EMBL/GenBank/DDBJ whole genome shotgun (WGS) entry which is preliminary data.</text>
</comment>